<keyword evidence="6 7" id="KW-0472">Membrane</keyword>
<evidence type="ECO:0000313" key="10">
    <source>
        <dbReference type="Proteomes" id="UP000623681"/>
    </source>
</evidence>
<dbReference type="EMBL" id="JAESWA010000029">
    <property type="protein sequence ID" value="MBL4933986.1"/>
    <property type="molecule type" value="Genomic_DNA"/>
</dbReference>
<evidence type="ECO:0000256" key="7">
    <source>
        <dbReference type="SAM" id="Phobius"/>
    </source>
</evidence>
<feature type="transmembrane region" description="Helical" evidence="7">
    <location>
        <begin position="56"/>
        <end position="76"/>
    </location>
</feature>
<keyword evidence="5 7" id="KW-1133">Transmembrane helix</keyword>
<keyword evidence="4 7" id="KW-0812">Transmembrane</keyword>
<evidence type="ECO:0000259" key="8">
    <source>
        <dbReference type="Pfam" id="PF04239"/>
    </source>
</evidence>
<dbReference type="Proteomes" id="UP000623681">
    <property type="component" value="Unassembled WGS sequence"/>
</dbReference>
<evidence type="ECO:0000313" key="9">
    <source>
        <dbReference type="EMBL" id="MBL4933986.1"/>
    </source>
</evidence>
<evidence type="ECO:0000256" key="2">
    <source>
        <dbReference type="ARBA" id="ARBA00006448"/>
    </source>
</evidence>
<dbReference type="GO" id="GO:0005886">
    <property type="term" value="C:plasma membrane"/>
    <property type="evidence" value="ECO:0007669"/>
    <property type="project" value="UniProtKB-SubCell"/>
</dbReference>
<sequence length="219" mass="25111">MFIVIFRTCILYLLVVLVIRLMGKRQIGELQPYELVITIIISDLATVPMQDVRLPLILGIIPIMSLLILELILTELQLKSNFMRKIIDGNPSIIIKNGKLNEKELKSQRINLDDLMEELRISGNLDISKIKYALLENNGQLSIIPMDNTTMNLPAILYVDGQYNKETLSQMNKDTKWLEQKLQNKGVNIEDTFIVLLDSTGKLIHQLKGDFEKMESEKK</sequence>
<evidence type="ECO:0000256" key="3">
    <source>
        <dbReference type="ARBA" id="ARBA00022475"/>
    </source>
</evidence>
<keyword evidence="10" id="KW-1185">Reference proteome</keyword>
<dbReference type="PANTHER" id="PTHR34582">
    <property type="entry name" value="UPF0702 TRANSMEMBRANE PROTEIN YCAP"/>
    <property type="match status" value="1"/>
</dbReference>
<reference evidence="9" key="1">
    <citation type="submission" date="2021-01" db="EMBL/GenBank/DDBJ databases">
        <title>Genome public.</title>
        <authorList>
            <person name="Liu C."/>
            <person name="Sun Q."/>
        </authorList>
    </citation>
    <scope>NUCLEOTIDE SEQUENCE</scope>
    <source>
        <strain evidence="9">YIM B02565</strain>
    </source>
</reference>
<accession>A0A937K560</accession>
<evidence type="ECO:0000256" key="1">
    <source>
        <dbReference type="ARBA" id="ARBA00004651"/>
    </source>
</evidence>
<keyword evidence="3" id="KW-1003">Cell membrane</keyword>
<dbReference type="Pfam" id="PF04239">
    <property type="entry name" value="DUF421"/>
    <property type="match status" value="1"/>
</dbReference>
<evidence type="ECO:0000256" key="6">
    <source>
        <dbReference type="ARBA" id="ARBA00023136"/>
    </source>
</evidence>
<dbReference type="RefSeq" id="WP_202769448.1">
    <property type="nucleotide sequence ID" value="NZ_JAESWA010000029.1"/>
</dbReference>
<comment type="caution">
    <text evidence="9">The sequence shown here is derived from an EMBL/GenBank/DDBJ whole genome shotgun (WGS) entry which is preliminary data.</text>
</comment>
<comment type="similarity">
    <text evidence="2">Belongs to the UPF0702 family.</text>
</comment>
<comment type="subcellular location">
    <subcellularLocation>
        <location evidence="1">Cell membrane</location>
        <topology evidence="1">Multi-pass membrane protein</topology>
    </subcellularLocation>
</comment>
<evidence type="ECO:0000256" key="5">
    <source>
        <dbReference type="ARBA" id="ARBA00022989"/>
    </source>
</evidence>
<feature type="domain" description="YetF C-terminal" evidence="8">
    <location>
        <begin position="79"/>
        <end position="195"/>
    </location>
</feature>
<evidence type="ECO:0000256" key="4">
    <source>
        <dbReference type="ARBA" id="ARBA00022692"/>
    </source>
</evidence>
<proteinExistence type="inferred from homology"/>
<dbReference type="InterPro" id="IPR023090">
    <property type="entry name" value="UPF0702_alpha/beta_dom_sf"/>
</dbReference>
<protein>
    <submittedName>
        <fullName evidence="9">DUF421 domain-containing protein</fullName>
    </submittedName>
</protein>
<dbReference type="PANTHER" id="PTHR34582:SF6">
    <property type="entry name" value="UPF0702 TRANSMEMBRANE PROTEIN YCAP"/>
    <property type="match status" value="1"/>
</dbReference>
<name>A0A937K560_9CLOT</name>
<organism evidence="9 10">
    <name type="scientific">Clostridium paridis</name>
    <dbReference type="NCBI Taxonomy" id="2803863"/>
    <lineage>
        <taxon>Bacteria</taxon>
        <taxon>Bacillati</taxon>
        <taxon>Bacillota</taxon>
        <taxon>Clostridia</taxon>
        <taxon>Eubacteriales</taxon>
        <taxon>Clostridiaceae</taxon>
        <taxon>Clostridium</taxon>
    </lineage>
</organism>
<dbReference type="AlphaFoldDB" id="A0A937K560"/>
<dbReference type="Gene3D" id="3.30.240.20">
    <property type="entry name" value="bsu07140 like domains"/>
    <property type="match status" value="2"/>
</dbReference>
<gene>
    <name evidence="9" type="ORF">JK634_19545</name>
</gene>
<dbReference type="InterPro" id="IPR007353">
    <property type="entry name" value="DUF421"/>
</dbReference>